<dbReference type="Pfam" id="PF16170">
    <property type="entry name" value="DUF4873"/>
    <property type="match status" value="1"/>
</dbReference>
<reference evidence="2 3" key="1">
    <citation type="submission" date="2024-10" db="EMBL/GenBank/DDBJ databases">
        <title>The Natural Products Discovery Center: Release of the First 8490 Sequenced Strains for Exploring Actinobacteria Biosynthetic Diversity.</title>
        <authorList>
            <person name="Kalkreuter E."/>
            <person name="Kautsar S.A."/>
            <person name="Yang D."/>
            <person name="Bader C.D."/>
            <person name="Teijaro C.N."/>
            <person name="Fluegel L."/>
            <person name="Davis C.M."/>
            <person name="Simpson J.R."/>
            <person name="Lauterbach L."/>
            <person name="Steele A.D."/>
            <person name="Gui C."/>
            <person name="Meng S."/>
            <person name="Li G."/>
            <person name="Viehrig K."/>
            <person name="Ye F."/>
            <person name="Su P."/>
            <person name="Kiefer A.F."/>
            <person name="Nichols A."/>
            <person name="Cepeda A.J."/>
            <person name="Yan W."/>
            <person name="Fan B."/>
            <person name="Jiang Y."/>
            <person name="Adhikari A."/>
            <person name="Zheng C.-J."/>
            <person name="Schuster L."/>
            <person name="Cowan T.M."/>
            <person name="Smanski M.J."/>
            <person name="Chevrette M.G."/>
            <person name="De Carvalho L.P.S."/>
            <person name="Shen B."/>
        </authorList>
    </citation>
    <scope>NUCLEOTIDE SEQUENCE [LARGE SCALE GENOMIC DNA]</scope>
    <source>
        <strain evidence="2 3">NPDC019275</strain>
    </source>
</reference>
<dbReference type="EMBL" id="JBIRYO010000016">
    <property type="protein sequence ID" value="MFI2476395.1"/>
    <property type="molecule type" value="Genomic_DNA"/>
</dbReference>
<comment type="caution">
    <text evidence="2">The sequence shown here is derived from an EMBL/GenBank/DDBJ whole genome shotgun (WGS) entry which is preliminary data.</text>
</comment>
<sequence>MNSAFADSPHAGSDYLGAATLLVHGREIPVQVELRGYREPIDGIYRWFGRIRPNDDLAVALGDEPRTKVTIRTEHGAREGYVGDPDPWRRFRITGKSTPPFPVPTELPEVG</sequence>
<evidence type="ECO:0000259" key="1">
    <source>
        <dbReference type="Pfam" id="PF16170"/>
    </source>
</evidence>
<proteinExistence type="predicted"/>
<dbReference type="Proteomes" id="UP001611415">
    <property type="component" value="Unassembled WGS sequence"/>
</dbReference>
<protein>
    <submittedName>
        <fullName evidence="2">DUF4873 domain-containing protein</fullName>
    </submittedName>
</protein>
<gene>
    <name evidence="2" type="ORF">ACH49W_23695</name>
</gene>
<organism evidence="2 3">
    <name type="scientific">Nocardia xishanensis</name>
    <dbReference type="NCBI Taxonomy" id="238964"/>
    <lineage>
        <taxon>Bacteria</taxon>
        <taxon>Bacillati</taxon>
        <taxon>Actinomycetota</taxon>
        <taxon>Actinomycetes</taxon>
        <taxon>Mycobacteriales</taxon>
        <taxon>Nocardiaceae</taxon>
        <taxon>Nocardia</taxon>
    </lineage>
</organism>
<evidence type="ECO:0000313" key="2">
    <source>
        <dbReference type="EMBL" id="MFI2476395.1"/>
    </source>
</evidence>
<accession>A0ABW7X5K6</accession>
<evidence type="ECO:0000313" key="3">
    <source>
        <dbReference type="Proteomes" id="UP001611415"/>
    </source>
</evidence>
<dbReference type="InterPro" id="IPR032371">
    <property type="entry name" value="DUF4873"/>
</dbReference>
<keyword evidence="3" id="KW-1185">Reference proteome</keyword>
<feature type="domain" description="DUF4873" evidence="1">
    <location>
        <begin position="13"/>
        <end position="103"/>
    </location>
</feature>
<name>A0ABW7X5K6_9NOCA</name>
<dbReference type="RefSeq" id="WP_357406080.1">
    <property type="nucleotide sequence ID" value="NZ_JBEYCD010000007.1"/>
</dbReference>